<dbReference type="RefSeq" id="WP_301211316.1">
    <property type="nucleotide sequence ID" value="NZ_JAROCF010000001.1"/>
</dbReference>
<dbReference type="InterPro" id="IPR025101">
    <property type="entry name" value="DUF4012"/>
</dbReference>
<dbReference type="EMBL" id="JAROCF010000001">
    <property type="protein sequence ID" value="MDN4614303.1"/>
    <property type="molecule type" value="Genomic_DNA"/>
</dbReference>
<accession>A0ABT8KA22</accession>
<organism evidence="1 2">
    <name type="scientific">Leifsonia williamsii</name>
    <dbReference type="NCBI Taxonomy" id="3035919"/>
    <lineage>
        <taxon>Bacteria</taxon>
        <taxon>Bacillati</taxon>
        <taxon>Actinomycetota</taxon>
        <taxon>Actinomycetes</taxon>
        <taxon>Micrococcales</taxon>
        <taxon>Microbacteriaceae</taxon>
        <taxon>Leifsonia</taxon>
    </lineage>
</organism>
<proteinExistence type="predicted"/>
<dbReference type="Pfam" id="PF13196">
    <property type="entry name" value="DUF4012"/>
    <property type="match status" value="1"/>
</dbReference>
<reference evidence="1" key="1">
    <citation type="submission" date="2023-06" db="EMBL/GenBank/DDBJ databases">
        <title>MT1 and MT2 Draft Genomes of Novel Species.</title>
        <authorList>
            <person name="Venkateswaran K."/>
        </authorList>
    </citation>
    <scope>NUCLEOTIDE SEQUENCE</scope>
    <source>
        <strain evidence="1">F6_8S_P_1B</strain>
    </source>
</reference>
<gene>
    <name evidence="1" type="ORF">P5G50_07555</name>
</gene>
<evidence type="ECO:0000313" key="1">
    <source>
        <dbReference type="EMBL" id="MDN4614303.1"/>
    </source>
</evidence>
<sequence>MAVLLVLAVAAIVGWIGLRGVLARGELTAALPAAQAVKAAVLDGDIGRAQAAAADLRRHTDAAASLTGDPVWRAAEVVPWAGPNLAAVRVAAEAAQTVSAQVVQPLLGVARSADPRTLSITGGKVDLAPLIAAQPAAEKAQRAFADAERSVRGVDTGATLEPVASGVTRLRDFFTQTRPAIDAVATSARLLPPMLGADGPRQYLLVAQNPAELRSTGGLIGSIALVRADAGAVSLVAQASGSSIGPWPEPVSAVPDATQGLFGPLIGRYLQDANLTPDFPLAASTVSAMWTRSHGGTVDGVVALDPVVLSAVLGATGPVMLPTGEKLEAGTAVPLLLSSVYAHYAEPAQQDAFFASAAAAVFARMTGQGAAGEAVDGAGLVRALAASGASGRLLLWSAHPAEQARLAATSLAGGLPTSTASTAGVGVYFNDATGAKMDYYLATSVSAGAAVCRADGTPTIQVRVTLTNRAPADAGATLPAYVTGGGWNGVAPGSIVTRVAVYGPEGGLLASTLSDGRLSGSVVSGTDRSRPVSLVTSLLAPGQSKTFDIFFLGVGQKGTGVTVQTTPTLPGDGSTPDVGVAPPVGAIAVDCSKG</sequence>
<comment type="caution">
    <text evidence="1">The sequence shown here is derived from an EMBL/GenBank/DDBJ whole genome shotgun (WGS) entry which is preliminary data.</text>
</comment>
<name>A0ABT8KA22_9MICO</name>
<evidence type="ECO:0000313" key="2">
    <source>
        <dbReference type="Proteomes" id="UP001174208"/>
    </source>
</evidence>
<dbReference type="Proteomes" id="UP001174208">
    <property type="component" value="Unassembled WGS sequence"/>
</dbReference>
<protein>
    <submittedName>
        <fullName evidence="1">DUF4012 domain-containing protein</fullName>
    </submittedName>
</protein>
<keyword evidence="2" id="KW-1185">Reference proteome</keyword>